<evidence type="ECO:0000256" key="4">
    <source>
        <dbReference type="ARBA" id="ARBA00022728"/>
    </source>
</evidence>
<comment type="similarity">
    <text evidence="2">Belongs to the CWC25 family.</text>
</comment>
<organism evidence="11 12">
    <name type="scientific">Emiliania huxleyi (strain CCMP1516)</name>
    <dbReference type="NCBI Taxonomy" id="280463"/>
    <lineage>
        <taxon>Eukaryota</taxon>
        <taxon>Haptista</taxon>
        <taxon>Haptophyta</taxon>
        <taxon>Prymnesiophyceae</taxon>
        <taxon>Isochrysidales</taxon>
        <taxon>Noelaerhabdaceae</taxon>
        <taxon>Emiliania</taxon>
    </lineage>
</organism>
<dbReference type="InterPro" id="IPR019339">
    <property type="entry name" value="CIR_N_dom"/>
</dbReference>
<dbReference type="EnsemblProtists" id="EOD15572">
    <property type="protein sequence ID" value="EOD15572"/>
    <property type="gene ID" value="EMIHUDRAFT_459288"/>
</dbReference>
<feature type="domain" description="CBF1-interacting co-repressor CIR N-terminal" evidence="10">
    <location>
        <begin position="10"/>
        <end position="46"/>
    </location>
</feature>
<comment type="subcellular location">
    <subcellularLocation>
        <location evidence="1">Nucleus</location>
    </subcellularLocation>
</comment>
<feature type="region of interest" description="Disordered" evidence="9">
    <location>
        <begin position="159"/>
        <end position="253"/>
    </location>
</feature>
<reference evidence="11" key="2">
    <citation type="submission" date="2024-10" db="UniProtKB">
        <authorList>
            <consortium name="EnsemblProtists"/>
        </authorList>
    </citation>
    <scope>IDENTIFICATION</scope>
</reference>
<dbReference type="AlphaFoldDB" id="A0A0D3IWD7"/>
<keyword evidence="3" id="KW-0507">mRNA processing</keyword>
<dbReference type="GeneID" id="17261721"/>
<dbReference type="GO" id="GO:0005684">
    <property type="term" value="C:U2-type spliceosomal complex"/>
    <property type="evidence" value="ECO:0007669"/>
    <property type="project" value="TreeGrafter"/>
</dbReference>
<accession>A0A0D3IWD7</accession>
<dbReference type="SMART" id="SM01083">
    <property type="entry name" value="Cir_N"/>
    <property type="match status" value="1"/>
</dbReference>
<dbReference type="Pfam" id="PF10197">
    <property type="entry name" value="Cir_N"/>
    <property type="match status" value="1"/>
</dbReference>
<evidence type="ECO:0000259" key="10">
    <source>
        <dbReference type="SMART" id="SM01083"/>
    </source>
</evidence>
<dbReference type="PANTHER" id="PTHR16196">
    <property type="entry name" value="CELL CYCLE CONTROL PROTEIN CWF25"/>
    <property type="match status" value="1"/>
</dbReference>
<dbReference type="Pfam" id="PF12542">
    <property type="entry name" value="CWC25"/>
    <property type="match status" value="1"/>
</dbReference>
<dbReference type="KEGG" id="ehx:EMIHUDRAFT_459288"/>
<dbReference type="eggNOG" id="KOG3869">
    <property type="taxonomic scope" value="Eukaryota"/>
</dbReference>
<dbReference type="GO" id="GO:0000398">
    <property type="term" value="P:mRNA splicing, via spliceosome"/>
    <property type="evidence" value="ECO:0007669"/>
    <property type="project" value="TreeGrafter"/>
</dbReference>
<evidence type="ECO:0000256" key="6">
    <source>
        <dbReference type="ARBA" id="ARBA00023187"/>
    </source>
</evidence>
<keyword evidence="7" id="KW-0539">Nucleus</keyword>
<keyword evidence="12" id="KW-1185">Reference proteome</keyword>
<evidence type="ECO:0000256" key="3">
    <source>
        <dbReference type="ARBA" id="ARBA00022664"/>
    </source>
</evidence>
<reference evidence="12" key="1">
    <citation type="journal article" date="2013" name="Nature">
        <title>Pan genome of the phytoplankton Emiliania underpins its global distribution.</title>
        <authorList>
            <person name="Read B.A."/>
            <person name="Kegel J."/>
            <person name="Klute M.J."/>
            <person name="Kuo A."/>
            <person name="Lefebvre S.C."/>
            <person name="Maumus F."/>
            <person name="Mayer C."/>
            <person name="Miller J."/>
            <person name="Monier A."/>
            <person name="Salamov A."/>
            <person name="Young J."/>
            <person name="Aguilar M."/>
            <person name="Claverie J.M."/>
            <person name="Frickenhaus S."/>
            <person name="Gonzalez K."/>
            <person name="Herman E.K."/>
            <person name="Lin Y.C."/>
            <person name="Napier J."/>
            <person name="Ogata H."/>
            <person name="Sarno A.F."/>
            <person name="Shmutz J."/>
            <person name="Schroeder D."/>
            <person name="de Vargas C."/>
            <person name="Verret F."/>
            <person name="von Dassow P."/>
            <person name="Valentin K."/>
            <person name="Van de Peer Y."/>
            <person name="Wheeler G."/>
            <person name="Dacks J.B."/>
            <person name="Delwiche C.F."/>
            <person name="Dyhrman S.T."/>
            <person name="Glockner G."/>
            <person name="John U."/>
            <person name="Richards T."/>
            <person name="Worden A.Z."/>
            <person name="Zhang X."/>
            <person name="Grigoriev I.V."/>
            <person name="Allen A.E."/>
            <person name="Bidle K."/>
            <person name="Borodovsky M."/>
            <person name="Bowler C."/>
            <person name="Brownlee C."/>
            <person name="Cock J.M."/>
            <person name="Elias M."/>
            <person name="Gladyshev V.N."/>
            <person name="Groth M."/>
            <person name="Guda C."/>
            <person name="Hadaegh A."/>
            <person name="Iglesias-Rodriguez M.D."/>
            <person name="Jenkins J."/>
            <person name="Jones B.M."/>
            <person name="Lawson T."/>
            <person name="Leese F."/>
            <person name="Lindquist E."/>
            <person name="Lobanov A."/>
            <person name="Lomsadze A."/>
            <person name="Malik S.B."/>
            <person name="Marsh M.E."/>
            <person name="Mackinder L."/>
            <person name="Mock T."/>
            <person name="Mueller-Roeber B."/>
            <person name="Pagarete A."/>
            <person name="Parker M."/>
            <person name="Probert I."/>
            <person name="Quesneville H."/>
            <person name="Raines C."/>
            <person name="Rensing S.A."/>
            <person name="Riano-Pachon D.M."/>
            <person name="Richier S."/>
            <person name="Rokitta S."/>
            <person name="Shiraiwa Y."/>
            <person name="Soanes D.M."/>
            <person name="van der Giezen M."/>
            <person name="Wahlund T.M."/>
            <person name="Williams B."/>
            <person name="Wilson W."/>
            <person name="Wolfe G."/>
            <person name="Wurch L.L."/>
        </authorList>
    </citation>
    <scope>NUCLEOTIDE SEQUENCE</scope>
</reference>
<dbReference type="InterPro" id="IPR022209">
    <property type="entry name" value="CWC25"/>
</dbReference>
<evidence type="ECO:0000256" key="1">
    <source>
        <dbReference type="ARBA" id="ARBA00004123"/>
    </source>
</evidence>
<dbReference type="Proteomes" id="UP000013827">
    <property type="component" value="Unassembled WGS sequence"/>
</dbReference>
<feature type="compositionally biased region" description="Basic residues" evidence="9">
    <location>
        <begin position="182"/>
        <end position="198"/>
    </location>
</feature>
<dbReference type="PaxDb" id="2903-EOD15572"/>
<feature type="compositionally biased region" description="Low complexity" evidence="9">
    <location>
        <begin position="166"/>
        <end position="179"/>
    </location>
</feature>
<evidence type="ECO:0000313" key="11">
    <source>
        <dbReference type="EnsemblProtists" id="EOD15572"/>
    </source>
</evidence>
<dbReference type="InterPro" id="IPR051376">
    <property type="entry name" value="CWC25_splicing_factor"/>
</dbReference>
<evidence type="ECO:0000256" key="8">
    <source>
        <dbReference type="SAM" id="Coils"/>
    </source>
</evidence>
<keyword evidence="5 8" id="KW-0175">Coiled coil</keyword>
<evidence type="ECO:0000256" key="2">
    <source>
        <dbReference type="ARBA" id="ARBA00006695"/>
    </source>
</evidence>
<name>A0A0D3IWD7_EMIH1</name>
<dbReference type="HOGENOM" id="CLU_1100872_0_0_1"/>
<dbReference type="STRING" id="2903.R1C0K0"/>
<feature type="coiled-coil region" evidence="8">
    <location>
        <begin position="22"/>
        <end position="56"/>
    </location>
</feature>
<keyword evidence="6" id="KW-0508">mRNA splicing</keyword>
<evidence type="ECO:0000256" key="9">
    <source>
        <dbReference type="SAM" id="MobiDB-lite"/>
    </source>
</evidence>
<evidence type="ECO:0000256" key="7">
    <source>
        <dbReference type="ARBA" id="ARBA00023242"/>
    </source>
</evidence>
<evidence type="ECO:0000256" key="5">
    <source>
        <dbReference type="ARBA" id="ARBA00023054"/>
    </source>
</evidence>
<feature type="compositionally biased region" description="Basic residues" evidence="9">
    <location>
        <begin position="206"/>
        <end position="216"/>
    </location>
</feature>
<sequence>MSLSFLSKKSWHVANVSNVEKVWLAEQKLEQEKKKLEEYTHTLKEERQKEELLRLQQEQGLVAPRKERVDFLYEQQETAASAYLLGKPVELKPEDHDIKKVEHLPGSNFLNGQNNLSSSHNEEFNKMNNDPLVMMRAKEQEALKRILDNPLKMKQIRGTVQPPQPAAAGRAAGRGASPEAGRKRKKEKKEKRSKKERRERKDGKHERKHKRLRRSGGGRQTTAAGWAARGALMSPGLASLGSRSSASTDSDDG</sequence>
<feature type="compositionally biased region" description="Low complexity" evidence="9">
    <location>
        <begin position="234"/>
        <end position="253"/>
    </location>
</feature>
<protein>
    <recommendedName>
        <fullName evidence="10">CBF1-interacting co-repressor CIR N-terminal domain-containing protein</fullName>
    </recommendedName>
</protein>
<dbReference type="PANTHER" id="PTHR16196:SF0">
    <property type="entry name" value="PRE-MRNA-SPLICING FACTOR CWC25 HOMOLOG"/>
    <property type="match status" value="1"/>
</dbReference>
<keyword evidence="4" id="KW-0747">Spliceosome</keyword>
<proteinExistence type="inferred from homology"/>
<evidence type="ECO:0000313" key="12">
    <source>
        <dbReference type="Proteomes" id="UP000013827"/>
    </source>
</evidence>
<dbReference type="RefSeq" id="XP_005768001.1">
    <property type="nucleotide sequence ID" value="XM_005767944.1"/>
</dbReference>